<dbReference type="InterPro" id="IPR015943">
    <property type="entry name" value="WD40/YVTN_repeat-like_dom_sf"/>
</dbReference>
<comment type="similarity">
    <text evidence="1">Belongs to the cycloisomerase 2 family.</text>
</comment>
<dbReference type="PANTHER" id="PTHR30344:SF1">
    <property type="entry name" value="6-PHOSPHOGLUCONOLACTONASE"/>
    <property type="match status" value="1"/>
</dbReference>
<accession>A0A915HYM1</accession>
<evidence type="ECO:0000313" key="2">
    <source>
        <dbReference type="Proteomes" id="UP000887565"/>
    </source>
</evidence>
<dbReference type="InterPro" id="IPR019405">
    <property type="entry name" value="Lactonase_7-beta_prop"/>
</dbReference>
<dbReference type="GO" id="GO:0017057">
    <property type="term" value="F:6-phosphogluconolactonase activity"/>
    <property type="evidence" value="ECO:0007669"/>
    <property type="project" value="TreeGrafter"/>
</dbReference>
<dbReference type="InterPro" id="IPR050282">
    <property type="entry name" value="Cycloisomerase_2"/>
</dbReference>
<dbReference type="Pfam" id="PF10282">
    <property type="entry name" value="Lactonase"/>
    <property type="match status" value="1"/>
</dbReference>
<protein>
    <submittedName>
        <fullName evidence="3">6-phosphogluconolactonase</fullName>
    </submittedName>
</protein>
<proteinExistence type="inferred from homology"/>
<evidence type="ECO:0000313" key="3">
    <source>
        <dbReference type="WBParaSite" id="nRc.2.0.1.t06995-RA"/>
    </source>
</evidence>
<evidence type="ECO:0000256" key="1">
    <source>
        <dbReference type="ARBA" id="ARBA00005564"/>
    </source>
</evidence>
<dbReference type="PANTHER" id="PTHR30344">
    <property type="entry name" value="6-PHOSPHOGLUCONOLACTONASE-RELATED"/>
    <property type="match status" value="1"/>
</dbReference>
<dbReference type="InterPro" id="IPR011048">
    <property type="entry name" value="Haem_d1_sf"/>
</dbReference>
<organism evidence="2 3">
    <name type="scientific">Romanomermis culicivorax</name>
    <name type="common">Nematode worm</name>
    <dbReference type="NCBI Taxonomy" id="13658"/>
    <lineage>
        <taxon>Eukaryota</taxon>
        <taxon>Metazoa</taxon>
        <taxon>Ecdysozoa</taxon>
        <taxon>Nematoda</taxon>
        <taxon>Enoplea</taxon>
        <taxon>Dorylaimia</taxon>
        <taxon>Mermithida</taxon>
        <taxon>Mermithoidea</taxon>
        <taxon>Mermithidae</taxon>
        <taxon>Romanomermis</taxon>
    </lineage>
</organism>
<name>A0A915HYM1_ROMCU</name>
<dbReference type="Proteomes" id="UP000887565">
    <property type="component" value="Unplaced"/>
</dbReference>
<dbReference type="AlphaFoldDB" id="A0A915HYM1"/>
<dbReference type="Gene3D" id="2.130.10.10">
    <property type="entry name" value="YVTN repeat-like/Quinoprotein amine dehydrogenase"/>
    <property type="match status" value="1"/>
</dbReference>
<sequence>MFSSPHELIFYAGTYTDRGIPSDGIYGYKLKFNDDYSNFTYVSLGSTEVISPSFLTITNDKKYLLAVSETKDNSESKISSYKILSDGNLEYVNSQSSLGTFTCYVSVSPNNDFAGVHPQRQEAPHVHMIRSSPSGRYIYVTDLGNDAIYKLDFDASNGFSTTNMKTFKTPAGAGPRHFDFHPCGDYLYLSCELANTVNVFRVKSKETGDLELLQTLSSLPDGVKESMIAEIRVDATGRFLFVSNRGPDNIAVFAIENSGAKLSLKNYYLTNGKTPRNFDVSGQILIAANQDSDNLSIFRLDNLGGLTPIGDQIRCPQPVRVKIL</sequence>
<keyword evidence="2" id="KW-1185">Reference proteome</keyword>
<reference evidence="3" key="1">
    <citation type="submission" date="2022-11" db="UniProtKB">
        <authorList>
            <consortium name="WormBaseParasite"/>
        </authorList>
    </citation>
    <scope>IDENTIFICATION</scope>
</reference>
<dbReference type="SUPFAM" id="SSF51004">
    <property type="entry name" value="C-terminal (heme d1) domain of cytochrome cd1-nitrite reductase"/>
    <property type="match status" value="1"/>
</dbReference>
<dbReference type="WBParaSite" id="nRc.2.0.1.t06995-RA">
    <property type="protein sequence ID" value="nRc.2.0.1.t06995-RA"/>
    <property type="gene ID" value="nRc.2.0.1.g06995"/>
</dbReference>